<dbReference type="AlphaFoldDB" id="A0AAV1QNB4"/>
<keyword evidence="3" id="KW-1185">Reference proteome</keyword>
<proteinExistence type="predicted"/>
<reference evidence="2 3" key="1">
    <citation type="submission" date="2024-01" db="EMBL/GenBank/DDBJ databases">
        <authorList>
            <person name="Alioto T."/>
            <person name="Alioto T."/>
            <person name="Gomez Garrido J."/>
        </authorList>
    </citation>
    <scope>NUCLEOTIDE SEQUENCE [LARGE SCALE GENOMIC DNA]</scope>
</reference>
<evidence type="ECO:0000313" key="2">
    <source>
        <dbReference type="EMBL" id="CAK6984349.1"/>
    </source>
</evidence>
<sequence>GGGTSVVPSGHLRDQSGVAVQPQDPALCDLPAEPLQARPGGPQRPAHPRRVAHLRQRGRPGEERHQHEVSPPGGRTLRHLQRPHGQLGGRRRGGRDPAGPRPAGFLLPAPPLQTLGQEEEQEVSESVRGVSAQHQGGGVHGQVYGEELQQQTLHGEEHQHPQPQPGRQRQGKGER</sequence>
<feature type="compositionally biased region" description="Basic and acidic residues" evidence="1">
    <location>
        <begin position="59"/>
        <end position="68"/>
    </location>
</feature>
<dbReference type="EMBL" id="CAWUFR010001773">
    <property type="protein sequence ID" value="CAK6984349.1"/>
    <property type="molecule type" value="Genomic_DNA"/>
</dbReference>
<feature type="non-terminal residue" evidence="2">
    <location>
        <position position="1"/>
    </location>
</feature>
<accession>A0AAV1QNB4</accession>
<feature type="compositionally biased region" description="Basic residues" evidence="1">
    <location>
        <begin position="46"/>
        <end position="58"/>
    </location>
</feature>
<feature type="compositionally biased region" description="Low complexity" evidence="1">
    <location>
        <begin position="124"/>
        <end position="134"/>
    </location>
</feature>
<gene>
    <name evidence="2" type="ORF">FSCOSCO3_A006722</name>
</gene>
<name>A0AAV1QNB4_SCOSC</name>
<dbReference type="Proteomes" id="UP001314229">
    <property type="component" value="Unassembled WGS sequence"/>
</dbReference>
<comment type="caution">
    <text evidence="2">The sequence shown here is derived from an EMBL/GenBank/DDBJ whole genome shotgun (WGS) entry which is preliminary data.</text>
</comment>
<evidence type="ECO:0000313" key="3">
    <source>
        <dbReference type="Proteomes" id="UP001314229"/>
    </source>
</evidence>
<protein>
    <submittedName>
        <fullName evidence="2">Unnamed protein product, partial</fullName>
    </submittedName>
</protein>
<evidence type="ECO:0000256" key="1">
    <source>
        <dbReference type="SAM" id="MobiDB-lite"/>
    </source>
</evidence>
<organism evidence="2 3">
    <name type="scientific">Scomber scombrus</name>
    <name type="common">Atlantic mackerel</name>
    <name type="synonym">Scomber vernalis</name>
    <dbReference type="NCBI Taxonomy" id="13677"/>
    <lineage>
        <taxon>Eukaryota</taxon>
        <taxon>Metazoa</taxon>
        <taxon>Chordata</taxon>
        <taxon>Craniata</taxon>
        <taxon>Vertebrata</taxon>
        <taxon>Euteleostomi</taxon>
        <taxon>Actinopterygii</taxon>
        <taxon>Neopterygii</taxon>
        <taxon>Teleostei</taxon>
        <taxon>Neoteleostei</taxon>
        <taxon>Acanthomorphata</taxon>
        <taxon>Pelagiaria</taxon>
        <taxon>Scombriformes</taxon>
        <taxon>Scombridae</taxon>
        <taxon>Scomber</taxon>
    </lineage>
</organism>
<feature type="region of interest" description="Disordered" evidence="1">
    <location>
        <begin position="1"/>
        <end position="175"/>
    </location>
</feature>
<feature type="non-terminal residue" evidence="2">
    <location>
        <position position="175"/>
    </location>
</feature>